<feature type="region of interest" description="Disordered" evidence="1">
    <location>
        <begin position="1"/>
        <end position="51"/>
    </location>
</feature>
<evidence type="ECO:0008006" key="5">
    <source>
        <dbReference type="Google" id="ProtNLM"/>
    </source>
</evidence>
<proteinExistence type="predicted"/>
<feature type="compositionally biased region" description="Basic and acidic residues" evidence="1">
    <location>
        <begin position="431"/>
        <end position="444"/>
    </location>
</feature>
<name>A0AAD4MCF8_9AGAM</name>
<keyword evidence="2" id="KW-0472">Membrane</keyword>
<evidence type="ECO:0000256" key="1">
    <source>
        <dbReference type="SAM" id="MobiDB-lite"/>
    </source>
</evidence>
<feature type="compositionally biased region" description="Pro residues" evidence="1">
    <location>
        <begin position="12"/>
        <end position="30"/>
    </location>
</feature>
<dbReference type="Proteomes" id="UP001203297">
    <property type="component" value="Unassembled WGS sequence"/>
</dbReference>
<evidence type="ECO:0000313" key="4">
    <source>
        <dbReference type="Proteomes" id="UP001203297"/>
    </source>
</evidence>
<feature type="transmembrane region" description="Helical" evidence="2">
    <location>
        <begin position="482"/>
        <end position="501"/>
    </location>
</feature>
<sequence length="553" mass="61792">MYSQVHDSEFSPLPPSHARPRPWSPDPTDPLPSFRSLESQSSRPPHANDSHWSFAINKQQRHEATDPSVEALDLADYARILDVHPFPSDHLHDDYPHPFSARSFSVSSHASMHPPSLVSSRGTPTFHSTSSRRHINQRPFPPSIPVSSHSRSSVYSPSGGITHSPTLLRPPLEAATSREGIFNAEIDITQFPAWSRGWYAKDSGSPETKPQFEASRASFFDPSYRATGSPGNQYDLYAATSSLSSRSYVPWSDADAPSYDFPLDPALKEERIRMLEHEFGSDTTGPVKEEPVGSVDGEGRLITDGPKKRAAMRAVEILLALASAVSVVYAALWIKTPRSPPPQSKPQTFALYALSILTALFSLYRFLFRPCCCRGRLKRRNGDHRPGGLTVLPVQGLPGDKKKSGKRGKQEQGNVQVNLIMDPTMFGPHLDQDDGEHTNADEHTSSFSQLGTSRRLKRRSVFEGLAIEEQWRIARKELQWTLFFDTICFILWFLEFVWILIRERCPPGGFNGWCSAYNVATAGACLLGFCFGVSVFFDIKDLHRSRVSPRTRT</sequence>
<keyword evidence="2" id="KW-1133">Transmembrane helix</keyword>
<feature type="compositionally biased region" description="Polar residues" evidence="1">
    <location>
        <begin position="117"/>
        <end position="129"/>
    </location>
</feature>
<reference evidence="3" key="1">
    <citation type="journal article" date="2022" name="New Phytol.">
        <title>Evolutionary transition to the ectomycorrhizal habit in the genomes of a hyperdiverse lineage of mushroom-forming fungi.</title>
        <authorList>
            <person name="Looney B."/>
            <person name="Miyauchi S."/>
            <person name="Morin E."/>
            <person name="Drula E."/>
            <person name="Courty P.E."/>
            <person name="Kohler A."/>
            <person name="Kuo A."/>
            <person name="LaButti K."/>
            <person name="Pangilinan J."/>
            <person name="Lipzen A."/>
            <person name="Riley R."/>
            <person name="Andreopoulos W."/>
            <person name="He G."/>
            <person name="Johnson J."/>
            <person name="Nolan M."/>
            <person name="Tritt A."/>
            <person name="Barry K.W."/>
            <person name="Grigoriev I.V."/>
            <person name="Nagy L.G."/>
            <person name="Hibbett D."/>
            <person name="Henrissat B."/>
            <person name="Matheny P.B."/>
            <person name="Labbe J."/>
            <person name="Martin F.M."/>
        </authorList>
    </citation>
    <scope>NUCLEOTIDE SEQUENCE</scope>
    <source>
        <strain evidence="3">BPL690</strain>
    </source>
</reference>
<feature type="transmembrane region" description="Helical" evidence="2">
    <location>
        <begin position="516"/>
        <end position="537"/>
    </location>
</feature>
<feature type="region of interest" description="Disordered" evidence="1">
    <location>
        <begin position="431"/>
        <end position="451"/>
    </location>
</feature>
<accession>A0AAD4MCF8</accession>
<protein>
    <recommendedName>
        <fullName evidence="5">Transmembrane protein</fullName>
    </recommendedName>
</protein>
<dbReference type="EMBL" id="WTXG01000003">
    <property type="protein sequence ID" value="KAI0306622.1"/>
    <property type="molecule type" value="Genomic_DNA"/>
</dbReference>
<organism evidence="3 4">
    <name type="scientific">Multifurca ochricompacta</name>
    <dbReference type="NCBI Taxonomy" id="376703"/>
    <lineage>
        <taxon>Eukaryota</taxon>
        <taxon>Fungi</taxon>
        <taxon>Dikarya</taxon>
        <taxon>Basidiomycota</taxon>
        <taxon>Agaricomycotina</taxon>
        <taxon>Agaricomycetes</taxon>
        <taxon>Russulales</taxon>
        <taxon>Russulaceae</taxon>
        <taxon>Multifurca</taxon>
    </lineage>
</organism>
<dbReference type="AlphaFoldDB" id="A0AAD4MCF8"/>
<gene>
    <name evidence="3" type="ORF">B0F90DRAFT_782728</name>
</gene>
<comment type="caution">
    <text evidence="3">The sequence shown here is derived from an EMBL/GenBank/DDBJ whole genome shotgun (WGS) entry which is preliminary data.</text>
</comment>
<keyword evidence="2" id="KW-0812">Transmembrane</keyword>
<feature type="region of interest" description="Disordered" evidence="1">
    <location>
        <begin position="110"/>
        <end position="168"/>
    </location>
</feature>
<evidence type="ECO:0000313" key="3">
    <source>
        <dbReference type="EMBL" id="KAI0306622.1"/>
    </source>
</evidence>
<feature type="transmembrane region" description="Helical" evidence="2">
    <location>
        <begin position="349"/>
        <end position="368"/>
    </location>
</feature>
<feature type="transmembrane region" description="Helical" evidence="2">
    <location>
        <begin position="317"/>
        <end position="334"/>
    </location>
</feature>
<evidence type="ECO:0000256" key="2">
    <source>
        <dbReference type="SAM" id="Phobius"/>
    </source>
</evidence>
<feature type="region of interest" description="Disordered" evidence="1">
    <location>
        <begin position="384"/>
        <end position="413"/>
    </location>
</feature>
<keyword evidence="4" id="KW-1185">Reference proteome</keyword>
<feature type="compositionally biased region" description="Low complexity" evidence="1">
    <location>
        <begin position="145"/>
        <end position="158"/>
    </location>
</feature>